<keyword evidence="1" id="KW-1133">Transmembrane helix</keyword>
<keyword evidence="1" id="KW-0812">Transmembrane</keyword>
<organism evidence="2">
    <name type="scientific">Roseihalotalea indica</name>
    <dbReference type="NCBI Taxonomy" id="2867963"/>
    <lineage>
        <taxon>Bacteria</taxon>
        <taxon>Pseudomonadati</taxon>
        <taxon>Bacteroidota</taxon>
        <taxon>Cytophagia</taxon>
        <taxon>Cytophagales</taxon>
        <taxon>Catalimonadaceae</taxon>
        <taxon>Roseihalotalea</taxon>
    </lineage>
</organism>
<evidence type="ECO:0000313" key="2">
    <source>
        <dbReference type="EMBL" id="WKN38547.1"/>
    </source>
</evidence>
<feature type="transmembrane region" description="Helical" evidence="1">
    <location>
        <begin position="39"/>
        <end position="60"/>
    </location>
</feature>
<dbReference type="AlphaFoldDB" id="A0AA49JJ55"/>
<accession>A0AA49JJ55</accession>
<reference evidence="2" key="2">
    <citation type="journal article" date="2024" name="Antonie Van Leeuwenhoek">
        <title>Roseihalotalea indica gen. nov., sp. nov., a halophilic Bacteroidetes from mesopelagic Southwest Indian Ocean with higher carbohydrate metabolic potential.</title>
        <authorList>
            <person name="Chen B."/>
            <person name="Zhang M."/>
            <person name="Lin D."/>
            <person name="Ye J."/>
            <person name="Tang K."/>
        </authorList>
    </citation>
    <scope>NUCLEOTIDE SEQUENCE</scope>
    <source>
        <strain evidence="2">TK19036</strain>
    </source>
</reference>
<protein>
    <submittedName>
        <fullName evidence="2">Uncharacterized protein</fullName>
    </submittedName>
</protein>
<sequence>MNKTPEQTTEEACEEKVASNPAQLSHAGIKKKFWSSDKFLSLLAFLISVGTFFTFAYQTYLIQKQQYANMMPHLLIEKHNDGRGEYFKRQIILRNYGVGPAFIKDVRIHYQDSTYHKDPSEFYRDYPDTIASTITNQNIFPGSVVPAGESVVLIGSDDEAASEKMYRLFYSDAVIEIDYSSIYDEVWIVSSDTIPYKIEQ</sequence>
<keyword evidence="1" id="KW-0472">Membrane</keyword>
<proteinExistence type="predicted"/>
<dbReference type="EMBL" id="CP120682">
    <property type="protein sequence ID" value="WKN38547.1"/>
    <property type="molecule type" value="Genomic_DNA"/>
</dbReference>
<name>A0AA49JJ55_9BACT</name>
<gene>
    <name evidence="2" type="ORF">K4G66_07500</name>
</gene>
<reference evidence="2" key="1">
    <citation type="journal article" date="2023" name="Comput. Struct. Biotechnol. J.">
        <title>Discovery of a novel marine Bacteroidetes with a rich repertoire of carbohydrate-active enzymes.</title>
        <authorList>
            <person name="Chen B."/>
            <person name="Liu G."/>
            <person name="Chen Q."/>
            <person name="Wang H."/>
            <person name="Liu L."/>
            <person name="Tang K."/>
        </authorList>
    </citation>
    <scope>NUCLEOTIDE SEQUENCE</scope>
    <source>
        <strain evidence="2">TK19036</strain>
    </source>
</reference>
<evidence type="ECO:0000256" key="1">
    <source>
        <dbReference type="SAM" id="Phobius"/>
    </source>
</evidence>